<sequence length="324" mass="36353">MVTLKDVAKRAGVSVSTASYSINGSSLITNETKQKVLLAAKEIGYRTNGPAKNLKEKKTNIIGLFLSGFTGPFFTDMMEGIQDVVIQNGYELMVYASDDKHRLLVERYVDGAIILNFHMKDAFLESIADEKLPCIVLDREMESPFINQVLLPNERGSAMAVHYLLEKGHKRIGYMAGSAESYDGEMRLKGFKKEMQKHNHSFSEKDLLRADFTESSGYLAMFQYIEKHTQNVPTAFICANDEMAMGAIRAIKEKNLKVPDDIAIIGFDDIYVSQHFSPSITTIKVPRKQWGIIAAHSLFKMMDSEYESETDEAVSIELMSRTSG</sequence>
<dbReference type="OrthoDB" id="9775106at2"/>
<keyword evidence="1" id="KW-0805">Transcription regulation</keyword>
<keyword evidence="3" id="KW-0804">Transcription</keyword>
<feature type="domain" description="HTH lacI-type" evidence="4">
    <location>
        <begin position="2"/>
        <end position="56"/>
    </location>
</feature>
<dbReference type="CDD" id="cd01392">
    <property type="entry name" value="HTH_LacI"/>
    <property type="match status" value="1"/>
</dbReference>
<organism evidence="5 6">
    <name type="scientific">Fictibacillus arsenicus</name>
    <dbReference type="NCBI Taxonomy" id="255247"/>
    <lineage>
        <taxon>Bacteria</taxon>
        <taxon>Bacillati</taxon>
        <taxon>Bacillota</taxon>
        <taxon>Bacilli</taxon>
        <taxon>Bacillales</taxon>
        <taxon>Fictibacillaceae</taxon>
        <taxon>Fictibacillus</taxon>
    </lineage>
</organism>
<reference evidence="5 6" key="1">
    <citation type="submission" date="2016-08" db="EMBL/GenBank/DDBJ databases">
        <title>Complete genome sequence of Fictibacillus arsenicus G25-54, a strain with toxicity to nematodes and a potential arsenic-resistance activity.</title>
        <authorList>
            <person name="Zheng Z."/>
        </authorList>
    </citation>
    <scope>NUCLEOTIDE SEQUENCE [LARGE SCALE GENOMIC DNA]</scope>
    <source>
        <strain evidence="5 6">G25-54</strain>
    </source>
</reference>
<keyword evidence="6" id="KW-1185">Reference proteome</keyword>
<accession>A0A1B1Z8U7</accession>
<dbReference type="EMBL" id="CP016761">
    <property type="protein sequence ID" value="ANX13860.1"/>
    <property type="molecule type" value="Genomic_DNA"/>
</dbReference>
<dbReference type="Pfam" id="PF00356">
    <property type="entry name" value="LacI"/>
    <property type="match status" value="1"/>
</dbReference>
<evidence type="ECO:0000256" key="3">
    <source>
        <dbReference type="ARBA" id="ARBA00023163"/>
    </source>
</evidence>
<dbReference type="Gene3D" id="1.10.260.40">
    <property type="entry name" value="lambda repressor-like DNA-binding domains"/>
    <property type="match status" value="1"/>
</dbReference>
<evidence type="ECO:0000313" key="5">
    <source>
        <dbReference type="EMBL" id="ANX13860.1"/>
    </source>
</evidence>
<dbReference type="CDD" id="cd06267">
    <property type="entry name" value="PBP1_LacI_sugar_binding-like"/>
    <property type="match status" value="1"/>
</dbReference>
<dbReference type="SUPFAM" id="SSF47413">
    <property type="entry name" value="lambda repressor-like DNA-binding domains"/>
    <property type="match status" value="1"/>
</dbReference>
<dbReference type="GO" id="GO:0000976">
    <property type="term" value="F:transcription cis-regulatory region binding"/>
    <property type="evidence" value="ECO:0007669"/>
    <property type="project" value="TreeGrafter"/>
</dbReference>
<dbReference type="SUPFAM" id="SSF53822">
    <property type="entry name" value="Periplasmic binding protein-like I"/>
    <property type="match status" value="1"/>
</dbReference>
<evidence type="ECO:0000256" key="2">
    <source>
        <dbReference type="ARBA" id="ARBA00023125"/>
    </source>
</evidence>
<dbReference type="Gene3D" id="3.40.50.2300">
    <property type="match status" value="2"/>
</dbReference>
<dbReference type="STRING" id="255247.ABE41_017755"/>
<dbReference type="GO" id="GO:0003700">
    <property type="term" value="F:DNA-binding transcription factor activity"/>
    <property type="evidence" value="ECO:0007669"/>
    <property type="project" value="TreeGrafter"/>
</dbReference>
<evidence type="ECO:0000256" key="1">
    <source>
        <dbReference type="ARBA" id="ARBA00023015"/>
    </source>
</evidence>
<dbReference type="PANTHER" id="PTHR30146:SF109">
    <property type="entry name" value="HTH-TYPE TRANSCRIPTIONAL REGULATOR GALS"/>
    <property type="match status" value="1"/>
</dbReference>
<dbReference type="PANTHER" id="PTHR30146">
    <property type="entry name" value="LACI-RELATED TRANSCRIPTIONAL REPRESSOR"/>
    <property type="match status" value="1"/>
</dbReference>
<proteinExistence type="predicted"/>
<dbReference type="InterPro" id="IPR028082">
    <property type="entry name" value="Peripla_BP_I"/>
</dbReference>
<protein>
    <recommendedName>
        <fullName evidence="4">HTH lacI-type domain-containing protein</fullName>
    </recommendedName>
</protein>
<dbReference type="InterPro" id="IPR010982">
    <property type="entry name" value="Lambda_DNA-bd_dom_sf"/>
</dbReference>
<evidence type="ECO:0000313" key="6">
    <source>
        <dbReference type="Proteomes" id="UP000077412"/>
    </source>
</evidence>
<dbReference type="Proteomes" id="UP000077412">
    <property type="component" value="Chromosome"/>
</dbReference>
<dbReference type="InterPro" id="IPR000843">
    <property type="entry name" value="HTH_LacI"/>
</dbReference>
<dbReference type="SMART" id="SM00354">
    <property type="entry name" value="HTH_LACI"/>
    <property type="match status" value="1"/>
</dbReference>
<dbReference type="RefSeq" id="WP_066293253.1">
    <property type="nucleotide sequence ID" value="NZ_CP016761.1"/>
</dbReference>
<keyword evidence="2" id="KW-0238">DNA-binding</keyword>
<dbReference type="KEGG" id="far:ABE41_017755"/>
<gene>
    <name evidence="5" type="ORF">ABE41_017755</name>
</gene>
<dbReference type="PROSITE" id="PS50932">
    <property type="entry name" value="HTH_LACI_2"/>
    <property type="match status" value="1"/>
</dbReference>
<dbReference type="Pfam" id="PF13377">
    <property type="entry name" value="Peripla_BP_3"/>
    <property type="match status" value="1"/>
</dbReference>
<evidence type="ECO:0000259" key="4">
    <source>
        <dbReference type="PROSITE" id="PS50932"/>
    </source>
</evidence>
<dbReference type="AlphaFoldDB" id="A0A1B1Z8U7"/>
<name>A0A1B1Z8U7_9BACL</name>
<dbReference type="InterPro" id="IPR046335">
    <property type="entry name" value="LacI/GalR-like_sensor"/>
</dbReference>